<dbReference type="Gene3D" id="1.10.10.60">
    <property type="entry name" value="Homeodomain-like"/>
    <property type="match status" value="1"/>
</dbReference>
<dbReference type="KEGG" id="vg:951723"/>
<dbReference type="Proteomes" id="UP000000879">
    <property type="component" value="Segment"/>
</dbReference>
<name>Q8LTA2_9CAUD</name>
<keyword evidence="2" id="KW-1185">Reference proteome</keyword>
<dbReference type="Pfam" id="PF07750">
    <property type="entry name" value="GcrA"/>
    <property type="match status" value="1"/>
</dbReference>
<reference evidence="1 2" key="3">
    <citation type="journal article" date="1998" name="Virology">
        <title>The site-specific recombination system of the Lactobacillus species bacteriophage A2 integrates in gram-positive and gram-negative bacteria.</title>
        <authorList>
            <person name="Alvarez M.A."/>
            <person name="Herrero M."/>
            <person name="Suarez J.E."/>
        </authorList>
    </citation>
    <scope>NUCLEOTIDE SEQUENCE [LARGE SCALE GENOMIC DNA]</scope>
</reference>
<dbReference type="RefSeq" id="NP_680537.1">
    <property type="nucleotide sequence ID" value="NC_004112.1"/>
</dbReference>
<organism evidence="1 2">
    <name type="scientific">Lactobacillus phage A2</name>
    <dbReference type="NCBI Taxonomy" id="51369"/>
    <lineage>
        <taxon>Viruses</taxon>
        <taxon>Duplodnaviria</taxon>
        <taxon>Heunggongvirae</taxon>
        <taxon>Uroviricota</taxon>
        <taxon>Caudoviricetes</taxon>
        <taxon>Ashduovirus</taxon>
        <taxon>Ashduovirus A2</taxon>
    </lineage>
</organism>
<evidence type="ECO:0000313" key="1">
    <source>
        <dbReference type="EMBL" id="CAD43925.1"/>
    </source>
</evidence>
<protein>
    <recommendedName>
        <fullName evidence="3">GcrA cell cycle regulator</fullName>
    </recommendedName>
</protein>
<dbReference type="EMBL" id="AJ251789">
    <property type="protein sequence ID" value="CAD43925.1"/>
    <property type="molecule type" value="Genomic_DNA"/>
</dbReference>
<evidence type="ECO:0008006" key="3">
    <source>
        <dbReference type="Google" id="ProtNLM"/>
    </source>
</evidence>
<reference evidence="1 2" key="4">
    <citation type="journal article" date="1999" name="J. Virol.">
        <title>Cooperative interaction of CI protein regulates lysogeny of Lactobacillus casei by bacteriophage A2.</title>
        <authorList>
            <person name="Garcia P."/>
            <person name="Ladero V."/>
            <person name="Alonso J.C."/>
            <person name="Suarez J.E."/>
        </authorList>
    </citation>
    <scope>NUCLEOTIDE SEQUENCE [LARGE SCALE GENOMIC DNA]</scope>
</reference>
<dbReference type="GeneID" id="951723"/>
<sequence>MQWTDEQISGIRKLASEGFTRRETADKLGISYDALQGKARRLGIEFQKPVKNEYDSDGTQSSETILKVVRGHKMTPREVWKPTGMITPSGSLYVPQAIFGSRRLKRHCIKARYKSGR</sequence>
<reference evidence="1 2" key="5">
    <citation type="journal article" date="2000" name="Virology">
        <title>Characterization of the DNA replication module of bacteriophage A2 and use of its origin of replication as a defense against infection during milk fermentation by Lactobacillus casei.</title>
        <authorList>
            <person name="Moscoso M."/>
            <person name="Suarez J.E."/>
        </authorList>
    </citation>
    <scope>NUCLEOTIDE SEQUENCE [LARGE SCALE GENOMIC DNA]</scope>
</reference>
<dbReference type="InterPro" id="IPR011681">
    <property type="entry name" value="GcrA"/>
</dbReference>
<accession>Q8LTA2</accession>
<evidence type="ECO:0000313" key="2">
    <source>
        <dbReference type="Proteomes" id="UP000000879"/>
    </source>
</evidence>
<reference evidence="1 2" key="6">
    <citation type="journal article" date="2002" name="J. Bacteriol.">
        <title>The dilemma of phage taxonomy illustrated by comparative genomics of Sfi21-like Siphoviridae in lactic acid bacteria.</title>
        <authorList>
            <person name="Proux C."/>
            <person name="van Sinderen D."/>
            <person name="Suarez J."/>
            <person name="Garcia P."/>
            <person name="Ladero V."/>
            <person name="Fitzgerald G.F."/>
            <person name="Desiere F."/>
            <person name="Brussow H."/>
        </authorList>
    </citation>
    <scope>NUCLEOTIDE SEQUENCE</scope>
</reference>
<proteinExistence type="predicted"/>
<dbReference type="OrthoDB" id="2500at10239"/>
<reference evidence="1 2" key="2">
    <citation type="journal article" date="1998" name="J. Bacteriol.">
        <title>Identification of the repressor-encoding gene of the Lactobacillus bacteriophage A2.</title>
        <authorList>
            <person name="Ladero V."/>
            <person name="Garcia P."/>
            <person name="Bascaran V."/>
            <person name="Herrero M."/>
            <person name="Alvarez M."/>
            <person name="Suarez J.E."/>
        </authorList>
    </citation>
    <scope>NUCLEOTIDE SEQUENCE [LARGE SCALE GENOMIC DNA]</scope>
</reference>
<reference evidence="1 2" key="1">
    <citation type="journal article" date="1997" name="Mol. Microbiol.">
        <title>Molecular analysis of the cos region of the Lactobacillus casei bacteriophage A2. Gene product 3, gp3, specifically binds to its downstream cos region.</title>
        <authorList>
            <person name="Garcia P."/>
            <person name="Alonso J.C."/>
            <person name="Suarez J.E."/>
        </authorList>
    </citation>
    <scope>NUCLEOTIDE SEQUENCE [LARGE SCALE GENOMIC DNA]</scope>
</reference>